<accession>A0A8H7V3G2</accession>
<protein>
    <submittedName>
        <fullName evidence="1">Uncharacterized protein</fullName>
    </submittedName>
</protein>
<reference evidence="1" key="1">
    <citation type="submission" date="2020-12" db="EMBL/GenBank/DDBJ databases">
        <title>Metabolic potential, ecology and presence of endohyphal bacteria is reflected in genomic diversity of Mucoromycotina.</title>
        <authorList>
            <person name="Muszewska A."/>
            <person name="Okrasinska A."/>
            <person name="Steczkiewicz K."/>
            <person name="Drgas O."/>
            <person name="Orlowska M."/>
            <person name="Perlinska-Lenart U."/>
            <person name="Aleksandrzak-Piekarczyk T."/>
            <person name="Szatraj K."/>
            <person name="Zielenkiewicz U."/>
            <person name="Pilsyk S."/>
            <person name="Malc E."/>
            <person name="Mieczkowski P."/>
            <person name="Kruszewska J.S."/>
            <person name="Biernat P."/>
            <person name="Pawlowska J."/>
        </authorList>
    </citation>
    <scope>NUCLEOTIDE SEQUENCE</scope>
    <source>
        <strain evidence="1">WA0000017839</strain>
    </source>
</reference>
<evidence type="ECO:0000313" key="1">
    <source>
        <dbReference type="EMBL" id="KAG2199989.1"/>
    </source>
</evidence>
<dbReference type="AlphaFoldDB" id="A0A8H7V3G2"/>
<sequence length="190" mass="21730">MHDTIGDIVLKVDVRIIHDSIKQRYNVENEVGVAEAAEESPGKVKFHSDRCKVLIESKATVDRFILDGCDIDNVDSLQICGMEIYFIKLELRDNGLYTATQHYHSVVDASLNSLEKYMELARNLLCFRDRCIEIYYIYENHLAASRGQLMSAKRQAPRPIDDDISSKQTWIRGSWNPPCTTKTTTATRTK</sequence>
<dbReference type="OrthoDB" id="2234393at2759"/>
<keyword evidence="2" id="KW-1185">Reference proteome</keyword>
<proteinExistence type="predicted"/>
<name>A0A8H7V3G2_9FUNG</name>
<dbReference type="EMBL" id="JAEPRD010000089">
    <property type="protein sequence ID" value="KAG2199989.1"/>
    <property type="molecule type" value="Genomic_DNA"/>
</dbReference>
<gene>
    <name evidence="1" type="ORF">INT47_000339</name>
</gene>
<evidence type="ECO:0000313" key="2">
    <source>
        <dbReference type="Proteomes" id="UP000603453"/>
    </source>
</evidence>
<dbReference type="Proteomes" id="UP000603453">
    <property type="component" value="Unassembled WGS sequence"/>
</dbReference>
<organism evidence="1 2">
    <name type="scientific">Mucor saturninus</name>
    <dbReference type="NCBI Taxonomy" id="64648"/>
    <lineage>
        <taxon>Eukaryota</taxon>
        <taxon>Fungi</taxon>
        <taxon>Fungi incertae sedis</taxon>
        <taxon>Mucoromycota</taxon>
        <taxon>Mucoromycotina</taxon>
        <taxon>Mucoromycetes</taxon>
        <taxon>Mucorales</taxon>
        <taxon>Mucorineae</taxon>
        <taxon>Mucoraceae</taxon>
        <taxon>Mucor</taxon>
    </lineage>
</organism>
<comment type="caution">
    <text evidence="1">The sequence shown here is derived from an EMBL/GenBank/DDBJ whole genome shotgun (WGS) entry which is preliminary data.</text>
</comment>